<organism evidence="13 14">
    <name type="scientific">Metabacillus idriensis</name>
    <dbReference type="NCBI Taxonomy" id="324768"/>
    <lineage>
        <taxon>Bacteria</taxon>
        <taxon>Bacillati</taxon>
        <taxon>Bacillota</taxon>
        <taxon>Bacilli</taxon>
        <taxon>Bacillales</taxon>
        <taxon>Bacillaceae</taxon>
        <taxon>Metabacillus</taxon>
    </lineage>
</organism>
<dbReference type="AlphaFoldDB" id="A0A6I2MB30"/>
<evidence type="ECO:0000256" key="8">
    <source>
        <dbReference type="ARBA" id="ARBA00039074"/>
    </source>
</evidence>
<keyword evidence="6" id="KW-0012">Acyltransferase</keyword>
<comment type="subcellular location">
    <subcellularLocation>
        <location evidence="1">Cytoplasm</location>
    </subcellularLocation>
</comment>
<dbReference type="InterPro" id="IPR038740">
    <property type="entry name" value="BioF2-like_GNAT_dom"/>
</dbReference>
<evidence type="ECO:0000256" key="10">
    <source>
        <dbReference type="ARBA" id="ARBA00042933"/>
    </source>
</evidence>
<keyword evidence="7" id="KW-0961">Cell wall biogenesis/degradation</keyword>
<keyword evidence="5" id="KW-0573">Peptidoglycan synthesis</keyword>
<evidence type="ECO:0000256" key="1">
    <source>
        <dbReference type="ARBA" id="ARBA00004496"/>
    </source>
</evidence>
<proteinExistence type="inferred from homology"/>
<dbReference type="PANTHER" id="PTHR36174">
    <property type="entry name" value="LIPID II:GLYCINE GLYCYLTRANSFERASE"/>
    <property type="match status" value="1"/>
</dbReference>
<dbReference type="GO" id="GO:0016755">
    <property type="term" value="F:aminoacyltransferase activity"/>
    <property type="evidence" value="ECO:0007669"/>
    <property type="project" value="InterPro"/>
</dbReference>
<evidence type="ECO:0000313" key="14">
    <source>
        <dbReference type="Proteomes" id="UP000441585"/>
    </source>
</evidence>
<dbReference type="GO" id="GO:0071555">
    <property type="term" value="P:cell wall organization"/>
    <property type="evidence" value="ECO:0007669"/>
    <property type="project" value="UniProtKB-KW"/>
</dbReference>
<evidence type="ECO:0000256" key="3">
    <source>
        <dbReference type="ARBA" id="ARBA00022679"/>
    </source>
</evidence>
<keyword evidence="4" id="KW-0133">Cell shape</keyword>
<dbReference type="GO" id="GO:0005737">
    <property type="term" value="C:cytoplasm"/>
    <property type="evidence" value="ECO:0007669"/>
    <property type="project" value="UniProtKB-SubCell"/>
</dbReference>
<reference evidence="13 14" key="1">
    <citation type="submission" date="2019-11" db="EMBL/GenBank/DDBJ databases">
        <title>Bacillus idriensis genome.</title>
        <authorList>
            <person name="Konopka E.N."/>
            <person name="Newman J.D."/>
        </authorList>
    </citation>
    <scope>NUCLEOTIDE SEQUENCE [LARGE SCALE GENOMIC DNA]</scope>
    <source>
        <strain evidence="13 14">DSM 19097</strain>
    </source>
</reference>
<dbReference type="EC" id="2.3.2.16" evidence="8"/>
<feature type="domain" description="BioF2-like acetyltransferase" evidence="12">
    <location>
        <begin position="156"/>
        <end position="287"/>
    </location>
</feature>
<accession>A0A6I2MB30</accession>
<keyword evidence="3 13" id="KW-0808">Transferase</keyword>
<dbReference type="GO" id="GO:0008360">
    <property type="term" value="P:regulation of cell shape"/>
    <property type="evidence" value="ECO:0007669"/>
    <property type="project" value="UniProtKB-KW"/>
</dbReference>
<dbReference type="InterPro" id="IPR003447">
    <property type="entry name" value="FEMABX"/>
</dbReference>
<dbReference type="PROSITE" id="PS51191">
    <property type="entry name" value="FEMABX"/>
    <property type="match status" value="1"/>
</dbReference>
<gene>
    <name evidence="13" type="ORF">GJU41_15450</name>
</gene>
<dbReference type="PANTHER" id="PTHR36174:SF1">
    <property type="entry name" value="LIPID II:GLYCINE GLYCYLTRANSFERASE"/>
    <property type="match status" value="1"/>
</dbReference>
<protein>
    <recommendedName>
        <fullName evidence="9">Lipid II:glycine glycyltransferase</fullName>
        <ecNumber evidence="8">2.3.2.16</ecNumber>
    </recommendedName>
    <alternativeName>
        <fullName evidence="10">Factor essential for expression of methicillin resistance X</fullName>
    </alternativeName>
</protein>
<dbReference type="Pfam" id="PF13480">
    <property type="entry name" value="Acetyltransf_6"/>
    <property type="match status" value="1"/>
</dbReference>
<comment type="caution">
    <text evidence="13">The sequence shown here is derived from an EMBL/GenBank/DDBJ whole genome shotgun (WGS) entry which is preliminary data.</text>
</comment>
<dbReference type="EMBL" id="WKKF01000004">
    <property type="protein sequence ID" value="MRX55358.1"/>
    <property type="molecule type" value="Genomic_DNA"/>
</dbReference>
<evidence type="ECO:0000256" key="6">
    <source>
        <dbReference type="ARBA" id="ARBA00023315"/>
    </source>
</evidence>
<dbReference type="InterPro" id="IPR050644">
    <property type="entry name" value="PG_Glycine_Bridge_Synth"/>
</dbReference>
<dbReference type="GO" id="GO:0009252">
    <property type="term" value="P:peptidoglycan biosynthetic process"/>
    <property type="evidence" value="ECO:0007669"/>
    <property type="project" value="UniProtKB-KW"/>
</dbReference>
<keyword evidence="14" id="KW-1185">Reference proteome</keyword>
<name>A0A6I2MB30_9BACI</name>
<dbReference type="InterPro" id="IPR016181">
    <property type="entry name" value="Acyl_CoA_acyltransferase"/>
</dbReference>
<dbReference type="RefSeq" id="WP_070876510.1">
    <property type="nucleotide sequence ID" value="NZ_CAJFZX010000001.1"/>
</dbReference>
<dbReference type="Proteomes" id="UP000441585">
    <property type="component" value="Unassembled WGS sequence"/>
</dbReference>
<evidence type="ECO:0000256" key="5">
    <source>
        <dbReference type="ARBA" id="ARBA00022984"/>
    </source>
</evidence>
<evidence type="ECO:0000256" key="4">
    <source>
        <dbReference type="ARBA" id="ARBA00022960"/>
    </source>
</evidence>
<evidence type="ECO:0000256" key="2">
    <source>
        <dbReference type="ARBA" id="ARBA00009943"/>
    </source>
</evidence>
<dbReference type="SUPFAM" id="SSF55729">
    <property type="entry name" value="Acyl-CoA N-acyltransferases (Nat)"/>
    <property type="match status" value="1"/>
</dbReference>
<evidence type="ECO:0000256" key="11">
    <source>
        <dbReference type="ARBA" id="ARBA00048654"/>
    </source>
</evidence>
<dbReference type="Gene3D" id="3.40.630.30">
    <property type="match status" value="1"/>
</dbReference>
<sequence>MSGKLVKLSLNDNWNKFIEQFSMLDVYYSQEYSNLSSTIENGSAEAVFYENDDGKIFYPYIKRKIDLNEEYLDIVTPYGYGGPVLEGDQNAIKMFYRQFNEYCTDNKIITETVRLHPLLKNDAYMKDVMNVEYIRKTTAVDLTLSLEEIRKNYTSNNKRNIKKANKEGVTVFISNNIKKDIEIFIDLYYETMNRNNTLSYYYFDRSYFYRQMEEMLLCKSYLLLAEYKNQIIGGILLLIGNEYAHYHLGASKTEYLSLRPNNLLFDAMIEFSKSCGLKLLHLGGGYQENDSLFKFKTSFTNNNNYNYFLGKNILNEKIYKELSQIAAKSLSPISDSSYFPLYRRKN</sequence>
<evidence type="ECO:0000256" key="7">
    <source>
        <dbReference type="ARBA" id="ARBA00023316"/>
    </source>
</evidence>
<evidence type="ECO:0000313" key="13">
    <source>
        <dbReference type="EMBL" id="MRX55358.1"/>
    </source>
</evidence>
<evidence type="ECO:0000259" key="12">
    <source>
        <dbReference type="Pfam" id="PF13480"/>
    </source>
</evidence>
<evidence type="ECO:0000256" key="9">
    <source>
        <dbReference type="ARBA" id="ARBA00040679"/>
    </source>
</evidence>
<comment type="similarity">
    <text evidence="2">Belongs to the FemABX family.</text>
</comment>
<comment type="catalytic activity">
    <reaction evidence="11">
        <text>beta-D-GlcNAc-(1-&gt;4)-Mur2Ac(oyl-L-Ala-D-isoglutaminyl-L-Lys-D-Ala-D-Ala)-di-trans,octa-cis-undecaprenyl diphosphate + glycyl-tRNA(Gly) = beta-D-GlcNAc-(1-&gt;4)-Mur2Ac(oyl-L-Ala-D-isoglutaminyl-L-Lys-(N(6)-Gly)-D-Ala-D-Ala)-di-trans,octa-cis-undecaprenyl diphosphate + tRNA(Gly) + H(+)</text>
        <dbReference type="Rhea" id="RHEA:30435"/>
        <dbReference type="Rhea" id="RHEA-COMP:9664"/>
        <dbReference type="Rhea" id="RHEA-COMP:9683"/>
        <dbReference type="ChEBI" id="CHEBI:15378"/>
        <dbReference type="ChEBI" id="CHEBI:62233"/>
        <dbReference type="ChEBI" id="CHEBI:62234"/>
        <dbReference type="ChEBI" id="CHEBI:78442"/>
        <dbReference type="ChEBI" id="CHEBI:78522"/>
        <dbReference type="EC" id="2.3.2.16"/>
    </reaction>
</comment>